<proteinExistence type="predicted"/>
<reference evidence="7" key="2">
    <citation type="submission" date="2022-05" db="EMBL/GenBank/DDBJ databases">
        <authorList>
            <person name="Proctor A.L."/>
            <person name="Phillips G.J."/>
            <person name="Wannemuehler M.J."/>
        </authorList>
    </citation>
    <scope>NUCLEOTIDE SEQUENCE</scope>
    <source>
        <strain evidence="7">ASF457</strain>
    </source>
</reference>
<sequence length="451" mass="51567">MKNFYSLYIKPAVKILGSIKFAFILIISLIILSIIGSIISDASIDKIKYNFIVSLFFDTSSNEFRDFVSTLGLLNIYTSPLFITLLSLFTINLLICTFKLFPFAKKGFPFIDESALKNEAAFKDDISAVTDFFYKEGWHVSRSHENNNLVKAEHHKPGRYGVIITHFGIIFIMIGAFIGHYMGFSGSMLVFENQILNEVEKQNGEKIQLNFAVKLNDFNIEFYEGSKTAKAFTSNISLIENDNEVKNVDINVNHPLKYKDVVFYQASYGQSPHNDMVMNVLISKDNKSETVGLKYGKAYDFNDYKIVVRDFYSDIAYNSQTGEYYNKSYNLSNPALYLAVYDKDGRGLMGGWLLLYSKEPTYVEPLNMAFQFKELKDVVYSGFSVKYNPGISIVYFGGILLCFGVVFIYLLNYTAIIFTVSNGILKYKVFTHRKFPLVNPADKFYKYFNIS</sequence>
<comment type="subcellular location">
    <subcellularLocation>
        <location evidence="1">Membrane</location>
        <topology evidence="1">Multi-pass membrane protein</topology>
    </subcellularLocation>
</comment>
<dbReference type="InterPro" id="IPR023494">
    <property type="entry name" value="Cyt_c_bgen_Ccs1/CcsB/ResB"/>
</dbReference>
<protein>
    <submittedName>
        <fullName evidence="7">Cytochrome c biogenesis protein Ccs1</fullName>
    </submittedName>
</protein>
<dbReference type="Proteomes" id="UP000017429">
    <property type="component" value="Chromosome"/>
</dbReference>
<dbReference type="Pfam" id="PF05140">
    <property type="entry name" value="ResB"/>
    <property type="match status" value="1"/>
</dbReference>
<name>V2RQ17_9BACT</name>
<dbReference type="PANTHER" id="PTHR31566">
    <property type="entry name" value="CYTOCHROME C BIOGENESIS PROTEIN CCS1, CHLOROPLASTIC"/>
    <property type="match status" value="1"/>
</dbReference>
<dbReference type="OrthoDB" id="9770923at2"/>
<feature type="domain" description="ResB-like" evidence="6">
    <location>
        <begin position="20"/>
        <end position="407"/>
    </location>
</feature>
<reference evidence="7" key="1">
    <citation type="journal article" date="2014" name="Genome Announc.">
        <title>Draft genome sequences of the altered schaedler flora, a defined bacterial community from gnotobiotic mice.</title>
        <authorList>
            <person name="Wannemuehler M.J."/>
            <person name="Overstreet A.M."/>
            <person name="Ward D.V."/>
            <person name="Phillips G.J."/>
        </authorList>
    </citation>
    <scope>NUCLEOTIDE SEQUENCE</scope>
    <source>
        <strain evidence="7">ASF457</strain>
    </source>
</reference>
<evidence type="ECO:0000256" key="2">
    <source>
        <dbReference type="ARBA" id="ARBA00022692"/>
    </source>
</evidence>
<evidence type="ECO:0000256" key="4">
    <source>
        <dbReference type="ARBA" id="ARBA00022989"/>
    </source>
</evidence>
<dbReference type="KEGG" id="msch:N508_000617"/>
<evidence type="ECO:0000256" key="5">
    <source>
        <dbReference type="ARBA" id="ARBA00023136"/>
    </source>
</evidence>
<evidence type="ECO:0000313" key="8">
    <source>
        <dbReference type="Proteomes" id="UP000017429"/>
    </source>
</evidence>
<gene>
    <name evidence="7" type="primary">ccs1</name>
    <name evidence="7" type="ORF">N508_000617</name>
</gene>
<dbReference type="AlphaFoldDB" id="V2RQ17"/>
<dbReference type="InterPro" id="IPR007816">
    <property type="entry name" value="ResB-like_domain"/>
</dbReference>
<organism evidence="7 8">
    <name type="scientific">Mucispirillum schaedleri ASF457</name>
    <dbReference type="NCBI Taxonomy" id="1379858"/>
    <lineage>
        <taxon>Bacteria</taxon>
        <taxon>Pseudomonadati</taxon>
        <taxon>Deferribacterota</taxon>
        <taxon>Deferribacteres</taxon>
        <taxon>Deferribacterales</taxon>
        <taxon>Mucispirillaceae</taxon>
        <taxon>Mucispirillum</taxon>
    </lineage>
</organism>
<reference evidence="7" key="3">
    <citation type="submission" date="2022-06" db="EMBL/GenBank/DDBJ databases">
        <title>Resources to Facilitate Use of the Altered Schaedler Flora (ASF) Mouse Model to Study Microbiome Function.</title>
        <authorList>
            <person name="Proctor A."/>
            <person name="Parvinroo S."/>
            <person name="Richie T."/>
            <person name="Jia X."/>
            <person name="Lee S.T.M."/>
            <person name="Karp P.D."/>
            <person name="Paley S."/>
            <person name="Kostic A.D."/>
            <person name="Pierre J.F."/>
            <person name="Wannemuehler M.J."/>
            <person name="Phillips G.J."/>
        </authorList>
    </citation>
    <scope>NUCLEOTIDE SEQUENCE</scope>
    <source>
        <strain evidence="7">ASF457</strain>
    </source>
</reference>
<dbReference type="EMBL" id="CP097562">
    <property type="protein sequence ID" value="USF23553.1"/>
    <property type="molecule type" value="Genomic_DNA"/>
</dbReference>
<keyword evidence="5" id="KW-0472">Membrane</keyword>
<evidence type="ECO:0000313" key="7">
    <source>
        <dbReference type="EMBL" id="USF23553.1"/>
    </source>
</evidence>
<keyword evidence="8" id="KW-1185">Reference proteome</keyword>
<dbReference type="GO" id="GO:0017004">
    <property type="term" value="P:cytochrome complex assembly"/>
    <property type="evidence" value="ECO:0007669"/>
    <property type="project" value="UniProtKB-KW"/>
</dbReference>
<accession>V2RQ17</accession>
<dbReference type="RefSeq" id="WP_023274927.1">
    <property type="nucleotide sequence ID" value="NZ_CP097562.1"/>
</dbReference>
<evidence type="ECO:0000256" key="3">
    <source>
        <dbReference type="ARBA" id="ARBA00022748"/>
    </source>
</evidence>
<keyword evidence="4" id="KW-1133">Transmembrane helix</keyword>
<dbReference type="GO" id="GO:0016020">
    <property type="term" value="C:membrane"/>
    <property type="evidence" value="ECO:0007669"/>
    <property type="project" value="UniProtKB-SubCell"/>
</dbReference>
<evidence type="ECO:0000256" key="1">
    <source>
        <dbReference type="ARBA" id="ARBA00004141"/>
    </source>
</evidence>
<keyword evidence="2" id="KW-0812">Transmembrane</keyword>
<dbReference type="eggNOG" id="COG1333">
    <property type="taxonomic scope" value="Bacteria"/>
</dbReference>
<evidence type="ECO:0000259" key="6">
    <source>
        <dbReference type="Pfam" id="PF05140"/>
    </source>
</evidence>
<keyword evidence="3" id="KW-0201">Cytochrome c-type biogenesis</keyword>